<dbReference type="GO" id="GO:0003677">
    <property type="term" value="F:DNA binding"/>
    <property type="evidence" value="ECO:0007669"/>
    <property type="project" value="InterPro"/>
</dbReference>
<dbReference type="SMART" id="SM01075">
    <property type="entry name" value="CDT1"/>
    <property type="match status" value="1"/>
</dbReference>
<keyword evidence="2" id="KW-0131">Cell cycle</keyword>
<dbReference type="SUPFAM" id="SSF46785">
    <property type="entry name" value="Winged helix' DNA-binding domain"/>
    <property type="match status" value="1"/>
</dbReference>
<evidence type="ECO:0000313" key="6">
    <source>
        <dbReference type="Proteomes" id="UP000494165"/>
    </source>
</evidence>
<dbReference type="Pfam" id="PF16679">
    <property type="entry name" value="CDT1_C"/>
    <property type="match status" value="1"/>
</dbReference>
<comment type="caution">
    <text evidence="5">The sequence shown here is derived from an EMBL/GenBank/DDBJ whole genome shotgun (WGS) entry which is preliminary data.</text>
</comment>
<evidence type="ECO:0000259" key="4">
    <source>
        <dbReference type="SMART" id="SM01075"/>
    </source>
</evidence>
<feature type="compositionally biased region" description="Polar residues" evidence="3">
    <location>
        <begin position="1"/>
        <end position="25"/>
    </location>
</feature>
<dbReference type="PANTHER" id="PTHR28637">
    <property type="entry name" value="DNA REPLICATION FACTOR CDT1"/>
    <property type="match status" value="1"/>
</dbReference>
<dbReference type="GO" id="GO:0070182">
    <property type="term" value="F:DNA polymerase binding"/>
    <property type="evidence" value="ECO:0007669"/>
    <property type="project" value="TreeGrafter"/>
</dbReference>
<dbReference type="InterPro" id="IPR014939">
    <property type="entry name" value="CDT1_Gemini-bd-like"/>
</dbReference>
<dbReference type="GO" id="GO:0000076">
    <property type="term" value="P:DNA replication checkpoint signaling"/>
    <property type="evidence" value="ECO:0007669"/>
    <property type="project" value="TreeGrafter"/>
</dbReference>
<evidence type="ECO:0000256" key="3">
    <source>
        <dbReference type="SAM" id="MobiDB-lite"/>
    </source>
</evidence>
<evidence type="ECO:0000313" key="5">
    <source>
        <dbReference type="EMBL" id="CAB3375709.1"/>
    </source>
</evidence>
<comment type="similarity">
    <text evidence="1">Belongs to the Cdt1 family.</text>
</comment>
<accession>A0A8S1D5J1</accession>
<dbReference type="AlphaFoldDB" id="A0A8S1D5J1"/>
<evidence type="ECO:0000256" key="1">
    <source>
        <dbReference type="ARBA" id="ARBA00008356"/>
    </source>
</evidence>
<dbReference type="InterPro" id="IPR038090">
    <property type="entry name" value="Cdt1_C_WH_dom_sf"/>
</dbReference>
<reference evidence="5 6" key="1">
    <citation type="submission" date="2020-04" db="EMBL/GenBank/DDBJ databases">
        <authorList>
            <person name="Alioto T."/>
            <person name="Alioto T."/>
            <person name="Gomez Garrido J."/>
        </authorList>
    </citation>
    <scope>NUCLEOTIDE SEQUENCE [LARGE SCALE GENOMIC DNA]</scope>
</reference>
<dbReference type="Gene3D" id="1.10.10.1420">
    <property type="entry name" value="DNA replication factor Cdt1, C-terminal WH domain"/>
    <property type="match status" value="1"/>
</dbReference>
<dbReference type="OrthoDB" id="341730at2759"/>
<feature type="compositionally biased region" description="Low complexity" evidence="3">
    <location>
        <begin position="133"/>
        <end position="150"/>
    </location>
</feature>
<dbReference type="GO" id="GO:0005634">
    <property type="term" value="C:nucleus"/>
    <property type="evidence" value="ECO:0007669"/>
    <property type="project" value="TreeGrafter"/>
</dbReference>
<dbReference type="GO" id="GO:0000278">
    <property type="term" value="P:mitotic cell cycle"/>
    <property type="evidence" value="ECO:0007669"/>
    <property type="project" value="TreeGrafter"/>
</dbReference>
<dbReference type="PANTHER" id="PTHR28637:SF1">
    <property type="entry name" value="DNA REPLICATION FACTOR CDT1"/>
    <property type="match status" value="1"/>
</dbReference>
<feature type="region of interest" description="Disordered" evidence="3">
    <location>
        <begin position="1"/>
        <end position="26"/>
    </location>
</feature>
<dbReference type="Proteomes" id="UP000494165">
    <property type="component" value="Unassembled WGS sequence"/>
</dbReference>
<gene>
    <name evidence="5" type="ORF">CLODIP_2_CD14919</name>
</gene>
<dbReference type="GO" id="GO:0030174">
    <property type="term" value="P:regulation of DNA-templated DNA replication initiation"/>
    <property type="evidence" value="ECO:0007669"/>
    <property type="project" value="InterPro"/>
</dbReference>
<dbReference type="InterPro" id="IPR032054">
    <property type="entry name" value="Cdt1_C"/>
</dbReference>
<feature type="region of interest" description="Disordered" evidence="3">
    <location>
        <begin position="43"/>
        <end position="73"/>
    </location>
</feature>
<name>A0A8S1D5J1_9INSE</name>
<dbReference type="GO" id="GO:0071163">
    <property type="term" value="P:DNA replication preinitiation complex assembly"/>
    <property type="evidence" value="ECO:0007669"/>
    <property type="project" value="InterPro"/>
</dbReference>
<organism evidence="5 6">
    <name type="scientific">Cloeon dipterum</name>
    <dbReference type="NCBI Taxonomy" id="197152"/>
    <lineage>
        <taxon>Eukaryota</taxon>
        <taxon>Metazoa</taxon>
        <taxon>Ecdysozoa</taxon>
        <taxon>Arthropoda</taxon>
        <taxon>Hexapoda</taxon>
        <taxon>Insecta</taxon>
        <taxon>Pterygota</taxon>
        <taxon>Palaeoptera</taxon>
        <taxon>Ephemeroptera</taxon>
        <taxon>Pisciforma</taxon>
        <taxon>Baetidae</taxon>
        <taxon>Cloeon</taxon>
    </lineage>
</organism>
<keyword evidence="6" id="KW-1185">Reference proteome</keyword>
<evidence type="ECO:0000256" key="2">
    <source>
        <dbReference type="ARBA" id="ARBA00023306"/>
    </source>
</evidence>
<feature type="domain" description="CDT1 Geminin-binding" evidence="4">
    <location>
        <begin position="167"/>
        <end position="315"/>
    </location>
</feature>
<feature type="region of interest" description="Disordered" evidence="3">
    <location>
        <begin position="131"/>
        <end position="150"/>
    </location>
</feature>
<dbReference type="InterPro" id="IPR036390">
    <property type="entry name" value="WH_DNA-bd_sf"/>
</dbReference>
<sequence length="640" mass="72945">MSAQKSITSYFNSRKRSAANSTPTRSKLLIQEAEGQIRKIHKTLPADDGVLPGLSATAHKGPGTTRNEPAKSVRSLSLEELKKKIQSTGAAREKLKNSLKKFQDLDEKLTIKPFEKPLEFELPESPIKKPAYLSPLRSPSKSPLKSASPSKARVKLNFEGEKQDLPLPQSYEGLYASFKAMVGVACMLENRKEMVTLSKVSSGVELVTRTTFGREKLAQIKSVDPESVECKLLNDNDLELKVKFSKDAQGKAWASLTLREESFRLKLLNLVKKFHQEFLQQLNPPIHVEPDQVRRWHPDFEPNLVPEIKPAALPENNKSKVYTASEILEANSFLKNNKRVAEALSKLKTEGEEKKEEATEPLNPSLRGLPASLLAKVRQKQAERARLASLSIVRPSEEQQRRRQLERLPALAKYVRNVFVSQKKNVLRLDLLLDKLDACFPCRLARAELEQHLEMIHAAAPHWLSKYVERQQTGTNEKLIRRIQARISTFVFKGIKRHHEENHKANRVNTNDMNDWQFAQYILPCAVSSLFEQLTLTEPISNEMKRFVFVIHALISSYESRSYKLNELEDKYLALYVNKQFSSPTLLHAFFRTAINDFIIINKCQRDKESSLRQACIRVLPESRQSSKIVFYIGMPTLAT</sequence>
<dbReference type="InterPro" id="IPR045173">
    <property type="entry name" value="Cdt1"/>
</dbReference>
<proteinExistence type="inferred from homology"/>
<dbReference type="EMBL" id="CADEPI010000117">
    <property type="protein sequence ID" value="CAB3375709.1"/>
    <property type="molecule type" value="Genomic_DNA"/>
</dbReference>
<protein>
    <recommendedName>
        <fullName evidence="4">CDT1 Geminin-binding domain-containing protein</fullName>
    </recommendedName>
</protein>
<dbReference type="Pfam" id="PF08839">
    <property type="entry name" value="CDT1"/>
    <property type="match status" value="1"/>
</dbReference>